<reference evidence="10 11" key="1">
    <citation type="submission" date="2020-12" db="EMBL/GenBank/DDBJ databases">
        <title>Streptomyces typhae sp. nov., a novel endophytic actinomycete isolated from the root of cattail pollen (Typha angustifolia L.).</title>
        <authorList>
            <person name="Peng C."/>
            <person name="Liu C."/>
        </authorList>
    </citation>
    <scope>NUCLEOTIDE SEQUENCE [LARGE SCALE GENOMIC DNA]</scope>
    <source>
        <strain evidence="10 11">JCM 4753</strain>
    </source>
</reference>
<evidence type="ECO:0000256" key="2">
    <source>
        <dbReference type="ARBA" id="ARBA00001946"/>
    </source>
</evidence>
<comment type="cofactor">
    <cofactor evidence="1">
        <name>Mn(2+)</name>
        <dbReference type="ChEBI" id="CHEBI:29035"/>
    </cofactor>
</comment>
<evidence type="ECO:0000256" key="8">
    <source>
        <dbReference type="ARBA" id="ARBA00023204"/>
    </source>
</evidence>
<dbReference type="PANTHER" id="PTHR15822:SF4">
    <property type="entry name" value="TYROSYL-DNA PHOSPHODIESTERASE 2"/>
    <property type="match status" value="1"/>
</dbReference>
<dbReference type="InterPro" id="IPR036691">
    <property type="entry name" value="Endo/exonu/phosph_ase_sf"/>
</dbReference>
<dbReference type="Proteomes" id="UP000634780">
    <property type="component" value="Unassembled WGS sequence"/>
</dbReference>
<dbReference type="InterPro" id="IPR005135">
    <property type="entry name" value="Endo/exonuclease/phosphatase"/>
</dbReference>
<dbReference type="PANTHER" id="PTHR15822">
    <property type="entry name" value="TRAF AND TNF RECEPTOR-ASSOCIATED PROTEIN"/>
    <property type="match status" value="1"/>
</dbReference>
<evidence type="ECO:0000259" key="9">
    <source>
        <dbReference type="Pfam" id="PF03372"/>
    </source>
</evidence>
<evidence type="ECO:0000256" key="3">
    <source>
        <dbReference type="ARBA" id="ARBA00022722"/>
    </source>
</evidence>
<dbReference type="InterPro" id="IPR051547">
    <property type="entry name" value="TDP2-like"/>
</dbReference>
<comment type="caution">
    <text evidence="10">The sequence shown here is derived from an EMBL/GenBank/DDBJ whole genome shotgun (WGS) entry which is preliminary data.</text>
</comment>
<keyword evidence="10" id="KW-0255">Endonuclease</keyword>
<comment type="cofactor">
    <cofactor evidence="2">
        <name>Mg(2+)</name>
        <dbReference type="ChEBI" id="CHEBI:18420"/>
    </cofactor>
</comment>
<evidence type="ECO:0000313" key="11">
    <source>
        <dbReference type="Proteomes" id="UP000634780"/>
    </source>
</evidence>
<keyword evidence="4" id="KW-0479">Metal-binding</keyword>
<evidence type="ECO:0000256" key="1">
    <source>
        <dbReference type="ARBA" id="ARBA00001936"/>
    </source>
</evidence>
<dbReference type="SUPFAM" id="SSF56219">
    <property type="entry name" value="DNase I-like"/>
    <property type="match status" value="1"/>
</dbReference>
<keyword evidence="7" id="KW-0460">Magnesium</keyword>
<sequence>MRLRIVTINVQNDTGDRRRLGLLNRELRRLAPDLVALQEVVEDGPRRQLDQLLDGTGLYGTHQADALTYAPPFADRYGGSAVATRWAHRVVEVLDLRLAGTGDVPWCTLAVKVPLPGLGELLFIAATASWRLDAEAVREQQAVALGDLDARHRTDLPTVIAGDFNAAPDAASIRYLTGRQSLSGRSVHYHDAWEVAGAGSGHTWTADNAHTATLLDQIVRQPGHRRRLDYVFTGSWHAHPRARCEIRTARLAFDRPTDGVWPSDHYGVVVDVDVAIDEAAGAAEAPGSVRSVGSVGSAKSK</sequence>
<keyword evidence="11" id="KW-1185">Reference proteome</keyword>
<evidence type="ECO:0000256" key="7">
    <source>
        <dbReference type="ARBA" id="ARBA00022842"/>
    </source>
</evidence>
<gene>
    <name evidence="10" type="ORF">JGB26_18305</name>
</gene>
<evidence type="ECO:0000256" key="6">
    <source>
        <dbReference type="ARBA" id="ARBA00022801"/>
    </source>
</evidence>
<feature type="domain" description="Endonuclease/exonuclease/phosphatase" evidence="9">
    <location>
        <begin position="6"/>
        <end position="265"/>
    </location>
</feature>
<evidence type="ECO:0000313" key="10">
    <source>
        <dbReference type="EMBL" id="MBJ3809047.1"/>
    </source>
</evidence>
<dbReference type="GO" id="GO:0004519">
    <property type="term" value="F:endonuclease activity"/>
    <property type="evidence" value="ECO:0007669"/>
    <property type="project" value="UniProtKB-KW"/>
</dbReference>
<dbReference type="Gene3D" id="3.60.10.10">
    <property type="entry name" value="Endonuclease/exonuclease/phosphatase"/>
    <property type="match status" value="1"/>
</dbReference>
<dbReference type="EMBL" id="JAEKOZ010000010">
    <property type="protein sequence ID" value="MBJ3809047.1"/>
    <property type="molecule type" value="Genomic_DNA"/>
</dbReference>
<keyword evidence="5" id="KW-0227">DNA damage</keyword>
<keyword evidence="6" id="KW-0378">Hydrolase</keyword>
<organism evidence="10 11">
    <name type="scientific">Streptomyces flavofungini</name>
    <dbReference type="NCBI Taxonomy" id="68200"/>
    <lineage>
        <taxon>Bacteria</taxon>
        <taxon>Bacillati</taxon>
        <taxon>Actinomycetota</taxon>
        <taxon>Actinomycetes</taxon>
        <taxon>Kitasatosporales</taxon>
        <taxon>Streptomycetaceae</taxon>
        <taxon>Streptomyces</taxon>
    </lineage>
</organism>
<accession>A0ABS0X771</accession>
<keyword evidence="3" id="KW-0540">Nuclease</keyword>
<evidence type="ECO:0000256" key="4">
    <source>
        <dbReference type="ARBA" id="ARBA00022723"/>
    </source>
</evidence>
<evidence type="ECO:0000256" key="5">
    <source>
        <dbReference type="ARBA" id="ARBA00022763"/>
    </source>
</evidence>
<protein>
    <submittedName>
        <fullName evidence="10">Endonuclease/exonuclease/phosphatase family protein</fullName>
    </submittedName>
</protein>
<dbReference type="RefSeq" id="WP_190117293.1">
    <property type="nucleotide sequence ID" value="NZ_BMVR01000007.1"/>
</dbReference>
<proteinExistence type="predicted"/>
<keyword evidence="8" id="KW-0234">DNA repair</keyword>
<dbReference type="Pfam" id="PF03372">
    <property type="entry name" value="Exo_endo_phos"/>
    <property type="match status" value="1"/>
</dbReference>
<name>A0ABS0X771_9ACTN</name>